<evidence type="ECO:0000313" key="2">
    <source>
        <dbReference type="Proteomes" id="UP000199382"/>
    </source>
</evidence>
<evidence type="ECO:0000313" key="1">
    <source>
        <dbReference type="EMBL" id="SDL29492.1"/>
    </source>
</evidence>
<name>A0A1G9IWM4_9RHOB</name>
<gene>
    <name evidence="1" type="ORF">SAMN04488026_10771</name>
</gene>
<evidence type="ECO:0008006" key="3">
    <source>
        <dbReference type="Google" id="ProtNLM"/>
    </source>
</evidence>
<dbReference type="AlphaFoldDB" id="A0A1G9IWM4"/>
<sequence length="157" mass="18389">MTDIKAERLAAHIEGDFVVFLIGARINKWWRVRDILWFSKTMPKMLKELSNMPSEETGFLGYQPLSAFINVQYWRSFEHLEAYARSKDREHFPEWVEFNRRYKKRRGDVGIWHETYLVKEGAYEAIYSGMPAFGLGKVAELVPATGNRDAAKQRLGR</sequence>
<dbReference type="InterPro" id="IPR025444">
    <property type="entry name" value="Monooxy_af470"/>
</dbReference>
<protein>
    <recommendedName>
        <fullName evidence="3">DUF4188 domain-containing protein</fullName>
    </recommendedName>
</protein>
<organism evidence="1 2">
    <name type="scientific">Aliiruegeria lutimaris</name>
    <dbReference type="NCBI Taxonomy" id="571298"/>
    <lineage>
        <taxon>Bacteria</taxon>
        <taxon>Pseudomonadati</taxon>
        <taxon>Pseudomonadota</taxon>
        <taxon>Alphaproteobacteria</taxon>
        <taxon>Rhodobacterales</taxon>
        <taxon>Roseobacteraceae</taxon>
        <taxon>Aliiruegeria</taxon>
    </lineage>
</organism>
<reference evidence="1 2" key="1">
    <citation type="submission" date="2016-10" db="EMBL/GenBank/DDBJ databases">
        <authorList>
            <person name="de Groot N.N."/>
        </authorList>
    </citation>
    <scope>NUCLEOTIDE SEQUENCE [LARGE SCALE GENOMIC DNA]</scope>
    <source>
        <strain evidence="1 2">DSM 25294</strain>
    </source>
</reference>
<dbReference type="InterPro" id="IPR011008">
    <property type="entry name" value="Dimeric_a/b-barrel"/>
</dbReference>
<dbReference type="Pfam" id="PF13826">
    <property type="entry name" value="Monooxy_af470-like"/>
    <property type="match status" value="1"/>
</dbReference>
<dbReference type="Proteomes" id="UP000199382">
    <property type="component" value="Unassembled WGS sequence"/>
</dbReference>
<dbReference type="SUPFAM" id="SSF54909">
    <property type="entry name" value="Dimeric alpha+beta barrel"/>
    <property type="match status" value="1"/>
</dbReference>
<dbReference type="OrthoDB" id="7566033at2"/>
<accession>A0A1G9IWM4</accession>
<dbReference type="RefSeq" id="WP_093163151.1">
    <property type="nucleotide sequence ID" value="NZ_FNEK01000077.1"/>
</dbReference>
<dbReference type="EMBL" id="FNEK01000077">
    <property type="protein sequence ID" value="SDL29492.1"/>
    <property type="molecule type" value="Genomic_DNA"/>
</dbReference>
<proteinExistence type="predicted"/>
<keyword evidence="2" id="KW-1185">Reference proteome</keyword>